<accession>A0A6J8BTX7</accession>
<name>A0A6J8BTX7_MYTCO</name>
<evidence type="ECO:0000313" key="2">
    <source>
        <dbReference type="Proteomes" id="UP000507470"/>
    </source>
</evidence>
<protein>
    <recommendedName>
        <fullName evidence="3">Mab-21-like HhH/H2TH-like domain-containing protein</fullName>
    </recommendedName>
</protein>
<dbReference type="Proteomes" id="UP000507470">
    <property type="component" value="Unassembled WGS sequence"/>
</dbReference>
<sequence>MSTDKSLSLHFYKYLCQKIGSEEDVRVRRLTWIVNDIGSSRTHKQISSGSKGEGLDIKGSDFDIMFIDPEFKVYESDIDVVLPTKGLPLVMDTENTHPCFTQLHFPLHFLNDYILLPEIEQMLEQDYLVNKLSNVQYKHDKHDKSYSFINFFPEPIQFTTIHGPCISDQTGDFDLAFCLKCDKWITLAQSWISRPHTTWPAPELITKITSCGVLFDSKFQQRSNNKHQYYEYNHNLGKLLIVVSPKTISGWLMLASFFYVHKQYYTSIIIINHALKKHQDEEFFQHIFSTSLFQNKDFVRTLLKREKHPMLLKNLTLNYISLDSNSSFIPPEVKLNEKREIIPTLPFAHFLHFLCYYQLHATASCTQSLQKLFDIMHDIVYTKNNVDVDLFHVLIHSISYLGIGFQMMGDTIIAREMLEIAAKYDTTKVTNAAARLSCLS</sequence>
<dbReference type="OrthoDB" id="6112914at2759"/>
<organism evidence="1 2">
    <name type="scientific">Mytilus coruscus</name>
    <name type="common">Sea mussel</name>
    <dbReference type="NCBI Taxonomy" id="42192"/>
    <lineage>
        <taxon>Eukaryota</taxon>
        <taxon>Metazoa</taxon>
        <taxon>Spiralia</taxon>
        <taxon>Lophotrochozoa</taxon>
        <taxon>Mollusca</taxon>
        <taxon>Bivalvia</taxon>
        <taxon>Autobranchia</taxon>
        <taxon>Pteriomorphia</taxon>
        <taxon>Mytilida</taxon>
        <taxon>Mytiloidea</taxon>
        <taxon>Mytilidae</taxon>
        <taxon>Mytilinae</taxon>
        <taxon>Mytilus</taxon>
    </lineage>
</organism>
<proteinExistence type="predicted"/>
<gene>
    <name evidence="1" type="ORF">MCOR_22715</name>
</gene>
<dbReference type="EMBL" id="CACVKT020003999">
    <property type="protein sequence ID" value="CAC5387373.1"/>
    <property type="molecule type" value="Genomic_DNA"/>
</dbReference>
<dbReference type="AlphaFoldDB" id="A0A6J8BTX7"/>
<evidence type="ECO:0000313" key="1">
    <source>
        <dbReference type="EMBL" id="CAC5387373.1"/>
    </source>
</evidence>
<keyword evidence="2" id="KW-1185">Reference proteome</keyword>
<evidence type="ECO:0008006" key="3">
    <source>
        <dbReference type="Google" id="ProtNLM"/>
    </source>
</evidence>
<reference evidence="1 2" key="1">
    <citation type="submission" date="2020-06" db="EMBL/GenBank/DDBJ databases">
        <authorList>
            <person name="Li R."/>
            <person name="Bekaert M."/>
        </authorList>
    </citation>
    <scope>NUCLEOTIDE SEQUENCE [LARGE SCALE GENOMIC DNA]</scope>
    <source>
        <strain evidence="2">wild</strain>
    </source>
</reference>